<dbReference type="OrthoDB" id="1934719at2759"/>
<dbReference type="Proteomes" id="UP000554482">
    <property type="component" value="Unassembled WGS sequence"/>
</dbReference>
<dbReference type="InterPro" id="IPR043502">
    <property type="entry name" value="DNA/RNA_pol_sf"/>
</dbReference>
<feature type="domain" description="Reverse transcriptase" evidence="1">
    <location>
        <begin position="41"/>
        <end position="161"/>
    </location>
</feature>
<dbReference type="Pfam" id="PF00078">
    <property type="entry name" value="RVT_1"/>
    <property type="match status" value="1"/>
</dbReference>
<name>A0A7J6XEU3_THATH</name>
<dbReference type="SUPFAM" id="SSF56672">
    <property type="entry name" value="DNA/RNA polymerases"/>
    <property type="match status" value="1"/>
</dbReference>
<keyword evidence="3" id="KW-1185">Reference proteome</keyword>
<proteinExistence type="predicted"/>
<dbReference type="EMBL" id="JABWDY010002066">
    <property type="protein sequence ID" value="KAF5206932.1"/>
    <property type="molecule type" value="Genomic_DNA"/>
</dbReference>
<gene>
    <name evidence="2" type="ORF">FRX31_003480</name>
</gene>
<evidence type="ECO:0000313" key="2">
    <source>
        <dbReference type="EMBL" id="KAF5206932.1"/>
    </source>
</evidence>
<dbReference type="PANTHER" id="PTHR46890:SF50">
    <property type="entry name" value="RNA-DIRECTED DNA POLYMERASE, EUKARYOTA, REVERSE TRANSCRIPTASE ZINC-BINDING DOMAIN PROTEIN-RELATED"/>
    <property type="match status" value="1"/>
</dbReference>
<dbReference type="InterPro" id="IPR052343">
    <property type="entry name" value="Retrotransposon-Effector_Assoc"/>
</dbReference>
<accession>A0A7J6XEU3</accession>
<dbReference type="AlphaFoldDB" id="A0A7J6XEU3"/>
<evidence type="ECO:0000259" key="1">
    <source>
        <dbReference type="Pfam" id="PF00078"/>
    </source>
</evidence>
<dbReference type="InterPro" id="IPR000477">
    <property type="entry name" value="RT_dom"/>
</dbReference>
<evidence type="ECO:0000313" key="3">
    <source>
        <dbReference type="Proteomes" id="UP000554482"/>
    </source>
</evidence>
<sequence length="186" mass="21042">MIVFQKCWSFLKGDIMEVVKEFDQTGFLDWRVNTTFITLIPKISGARSIGDFRPISLVGGIYKIITKTLASRLKKVLPSLISPNQSAFIGRRQILDSILVANECLDSRLKSGVNGVLCKIDIAKLYDSIEWSFIEYMMVRMEFPTKWRNWITTCISTASFSILMDGSLKAISKISVAFGKGTRFLH</sequence>
<dbReference type="PANTHER" id="PTHR46890">
    <property type="entry name" value="NON-LTR RETROLELEMENT REVERSE TRANSCRIPTASE-LIKE PROTEIN-RELATED"/>
    <property type="match status" value="1"/>
</dbReference>
<organism evidence="2 3">
    <name type="scientific">Thalictrum thalictroides</name>
    <name type="common">Rue-anemone</name>
    <name type="synonym">Anemone thalictroides</name>
    <dbReference type="NCBI Taxonomy" id="46969"/>
    <lineage>
        <taxon>Eukaryota</taxon>
        <taxon>Viridiplantae</taxon>
        <taxon>Streptophyta</taxon>
        <taxon>Embryophyta</taxon>
        <taxon>Tracheophyta</taxon>
        <taxon>Spermatophyta</taxon>
        <taxon>Magnoliopsida</taxon>
        <taxon>Ranunculales</taxon>
        <taxon>Ranunculaceae</taxon>
        <taxon>Thalictroideae</taxon>
        <taxon>Thalictrum</taxon>
    </lineage>
</organism>
<reference evidence="2 3" key="1">
    <citation type="submission" date="2020-06" db="EMBL/GenBank/DDBJ databases">
        <title>Transcriptomic and genomic resources for Thalictrum thalictroides and T. hernandezii: Facilitating candidate gene discovery in an emerging model plant lineage.</title>
        <authorList>
            <person name="Arias T."/>
            <person name="Riano-Pachon D.M."/>
            <person name="Di Stilio V.S."/>
        </authorList>
    </citation>
    <scope>NUCLEOTIDE SEQUENCE [LARGE SCALE GENOMIC DNA]</scope>
    <source>
        <strain evidence="3">cv. WT478/WT964</strain>
        <tissue evidence="2">Leaves</tissue>
    </source>
</reference>
<protein>
    <submittedName>
        <fullName evidence="2">Transposon tx1 uncharacterized protein</fullName>
    </submittedName>
</protein>
<comment type="caution">
    <text evidence="2">The sequence shown here is derived from an EMBL/GenBank/DDBJ whole genome shotgun (WGS) entry which is preliminary data.</text>
</comment>